<accession>A0A2A6C204</accession>
<evidence type="ECO:0000256" key="2">
    <source>
        <dbReference type="ARBA" id="ARBA00022692"/>
    </source>
</evidence>
<accession>A0A8R1Y810</accession>
<dbReference type="InterPro" id="IPR019423">
    <property type="entry name" value="7TM_GPCR_serpentine_rcpt_Srj"/>
</dbReference>
<dbReference type="OrthoDB" id="5782260at2759"/>
<dbReference type="Pfam" id="PF10326">
    <property type="entry name" value="7TM_GPCR_Str"/>
    <property type="match status" value="1"/>
</dbReference>
<reference evidence="6" key="1">
    <citation type="journal article" date="2008" name="Nat. Genet.">
        <title>The Pristionchus pacificus genome provides a unique perspective on nematode lifestyle and parasitism.</title>
        <authorList>
            <person name="Dieterich C."/>
            <person name="Clifton S.W."/>
            <person name="Schuster L.N."/>
            <person name="Chinwalla A."/>
            <person name="Delehaunty K."/>
            <person name="Dinkelacker I."/>
            <person name="Fulton L."/>
            <person name="Fulton R."/>
            <person name="Godfrey J."/>
            <person name="Minx P."/>
            <person name="Mitreva M."/>
            <person name="Roeseler W."/>
            <person name="Tian H."/>
            <person name="Witte H."/>
            <person name="Yang S.P."/>
            <person name="Wilson R.K."/>
            <person name="Sommer R.J."/>
        </authorList>
    </citation>
    <scope>NUCLEOTIDE SEQUENCE [LARGE SCALE GENOMIC DNA]</scope>
    <source>
        <strain evidence="6">PS312</strain>
    </source>
</reference>
<keyword evidence="3" id="KW-1133">Transmembrane helix</keyword>
<dbReference type="GO" id="GO:0016020">
    <property type="term" value="C:membrane"/>
    <property type="evidence" value="ECO:0007669"/>
    <property type="project" value="UniProtKB-SubCell"/>
</dbReference>
<keyword evidence="4" id="KW-0472">Membrane</keyword>
<dbReference type="EnsemblMetazoa" id="PPA05832.1">
    <property type="protein sequence ID" value="PPA05832.1"/>
    <property type="gene ID" value="WBGene00095386"/>
</dbReference>
<dbReference type="PANTHER" id="PTHR45907">
    <property type="entry name" value="SERPENTINE RECEPTOR, CLASS J"/>
    <property type="match status" value="1"/>
</dbReference>
<evidence type="ECO:0000313" key="5">
    <source>
        <dbReference type="EnsemblMetazoa" id="PPA05832.1"/>
    </source>
</evidence>
<keyword evidence="2" id="KW-0812">Transmembrane</keyword>
<organism evidence="5 6">
    <name type="scientific">Pristionchus pacificus</name>
    <name type="common">Parasitic nematode worm</name>
    <dbReference type="NCBI Taxonomy" id="54126"/>
    <lineage>
        <taxon>Eukaryota</taxon>
        <taxon>Metazoa</taxon>
        <taxon>Ecdysozoa</taxon>
        <taxon>Nematoda</taxon>
        <taxon>Chromadorea</taxon>
        <taxon>Rhabditida</taxon>
        <taxon>Rhabditina</taxon>
        <taxon>Diplogasteromorpha</taxon>
        <taxon>Diplogasteroidea</taxon>
        <taxon>Neodiplogasteridae</taxon>
        <taxon>Pristionchus</taxon>
    </lineage>
</organism>
<protein>
    <submittedName>
        <fullName evidence="5">G protein-coupled receptor</fullName>
    </submittedName>
</protein>
<dbReference type="Proteomes" id="UP000005239">
    <property type="component" value="Unassembled WGS sequence"/>
</dbReference>
<name>A0A2A6C204_PRIPA</name>
<evidence type="ECO:0000256" key="4">
    <source>
        <dbReference type="ARBA" id="ARBA00023136"/>
    </source>
</evidence>
<evidence type="ECO:0000256" key="1">
    <source>
        <dbReference type="ARBA" id="ARBA00004370"/>
    </source>
</evidence>
<sequence>MTAVPRWIHQVLLNSFALLSFSGNILLIVMVAHPSSKNLGKYRVLLCSFALVDMTISLFHASVIPVFVQAEFGFVIFAFQTLYLNEKLGYALNEIYCILFYEPFVLLTFHFFYRLMSVTRTDDLQAHFLKGMTVAIVMNGVIAMMIVADVWLIYPEIEENFFAEVLMRDYHVDLNKIPKPNIIPVHYIVRLQHAHEYGSGLNWHSILSMLNCGTVINLLIIFNITCGKLIAMSVAFRQMQVQLFRALVVQFTIPVLFCVLPFALIVGLPATGISFGQAGNVMGFIVSAFPVIDPICMILAYSKFRAIITQFFRQLATREKTTIVQSMHASSFAMSR</sequence>
<keyword evidence="6" id="KW-1185">Reference proteome</keyword>
<dbReference type="InterPro" id="IPR000276">
    <property type="entry name" value="GPCR_Rhodpsn"/>
</dbReference>
<dbReference type="GO" id="GO:0004930">
    <property type="term" value="F:G protein-coupled receptor activity"/>
    <property type="evidence" value="ECO:0007669"/>
    <property type="project" value="InterPro"/>
</dbReference>
<dbReference type="InterPro" id="IPR019428">
    <property type="entry name" value="7TM_GPCR_serpentine_rcpt_Str"/>
</dbReference>
<evidence type="ECO:0000256" key="3">
    <source>
        <dbReference type="ARBA" id="ARBA00022989"/>
    </source>
</evidence>
<dbReference type="AlphaFoldDB" id="A0A2A6C204"/>
<dbReference type="SUPFAM" id="SSF81321">
    <property type="entry name" value="Family A G protein-coupled receptor-like"/>
    <property type="match status" value="1"/>
</dbReference>
<gene>
    <name evidence="5" type="primary">WBGene00095386</name>
</gene>
<comment type="subcellular location">
    <subcellularLocation>
        <location evidence="1">Membrane</location>
    </subcellularLocation>
</comment>
<evidence type="ECO:0000313" key="6">
    <source>
        <dbReference type="Proteomes" id="UP000005239"/>
    </source>
</evidence>
<dbReference type="PRINTS" id="PR00237">
    <property type="entry name" value="GPCRRHODOPSN"/>
</dbReference>
<dbReference type="PANTHER" id="PTHR45907:SF16">
    <property type="entry name" value="SERPENTINE RECEPTOR, CLASS J"/>
    <property type="match status" value="1"/>
</dbReference>
<proteinExistence type="predicted"/>
<reference evidence="5" key="2">
    <citation type="submission" date="2022-06" db="UniProtKB">
        <authorList>
            <consortium name="EnsemblMetazoa"/>
        </authorList>
    </citation>
    <scope>IDENTIFICATION</scope>
    <source>
        <strain evidence="5">PS312</strain>
    </source>
</reference>